<dbReference type="EMBL" id="MT418680">
    <property type="protein sequence ID" value="QKF93590.1"/>
    <property type="molecule type" value="Genomic_DNA"/>
</dbReference>
<evidence type="ECO:0000256" key="1">
    <source>
        <dbReference type="SAM" id="Coils"/>
    </source>
</evidence>
<gene>
    <name evidence="2" type="ORF">Fadolivirus_1_132</name>
</gene>
<organism evidence="2 3">
    <name type="scientific">Fadolivirus FV1/VV64</name>
    <dbReference type="NCBI Taxonomy" id="3070911"/>
    <lineage>
        <taxon>Viruses</taxon>
        <taxon>Varidnaviria</taxon>
        <taxon>Bamfordvirae</taxon>
        <taxon>Nucleocytoviricota</taxon>
        <taxon>Megaviricetes</taxon>
        <taxon>Imitervirales</taxon>
        <taxon>Mimiviridae</taxon>
        <taxon>Klosneuvirinae</taxon>
        <taxon>Fadolivirus</taxon>
        <taxon>Fadolivirus algeromassiliense</taxon>
    </lineage>
</organism>
<evidence type="ECO:0000313" key="2">
    <source>
        <dbReference type="EMBL" id="QKF93590.1"/>
    </source>
</evidence>
<feature type="coiled-coil region" evidence="1">
    <location>
        <begin position="309"/>
        <end position="343"/>
    </location>
</feature>
<dbReference type="Proteomes" id="UP001162001">
    <property type="component" value="Segment"/>
</dbReference>
<keyword evidence="1" id="KW-0175">Coiled coil</keyword>
<accession>A0A7D3USI7</accession>
<sequence length="364" mass="41284">MSIYPCPGRNRVSDNRKWYIPLGKTSSECTYCQECYETFVKGTPKDEGFVCQSGLYQCNCDYPKDYTNKCLEKDNFRVILTDTKTGKVFELIPNTLANLNGVAQFVLPTCSNYSITIDNLDGATYSWFSFVSGRVGDKDIVINNGQTIYHKNSLEIRGFKTGTNDSFLFYSPSNKEKWEGKTLEGENVTNVINLKLRRYTRISNPEVYLSKGFSTRGGDGHYLNYGMIPGTYECSLQCSSSSRNESYSGGATLSGGSNVDHIRTTTTKDTFNPQGSVVEFVIQLICNQSDDEKYNANQAYNMKVDYEKRQVLLNKKERLLSDLKHYEDKITNLKADIDSTNQELDKYAYLGSTNKNDYLMQFSI</sequence>
<name>A0A7D3USI7_9VIRU</name>
<proteinExistence type="predicted"/>
<protein>
    <submittedName>
        <fullName evidence="2">Uncharacterized protein</fullName>
    </submittedName>
</protein>
<reference evidence="2 3" key="1">
    <citation type="submission" date="2020-04" db="EMBL/GenBank/DDBJ databases">
        <title>Advantages and limits of metagenomic assembly and binning of a giant virus.</title>
        <authorList>
            <person name="Schulz F."/>
            <person name="Andreani J."/>
            <person name="Francis R."/>
            <person name="Boudjemaa H."/>
            <person name="Bou Khalil J.Y."/>
            <person name="Lee J."/>
            <person name="La Scola B."/>
            <person name="Woyke T."/>
        </authorList>
    </citation>
    <scope>NUCLEOTIDE SEQUENCE [LARGE SCALE GENOMIC DNA]</scope>
    <source>
        <strain evidence="2 3">FV1/VV64</strain>
    </source>
</reference>
<keyword evidence="3" id="KW-1185">Reference proteome</keyword>
<evidence type="ECO:0000313" key="3">
    <source>
        <dbReference type="Proteomes" id="UP001162001"/>
    </source>
</evidence>